<sequence>MAIQLKFALLVLGLTIGSFISVVSATAGTATFHFDIKLTMCLNGGGYIPSACFGYEDQGVMTAAASDALWDNGAACGRMYSVTCTGLTNQGVPEPCTGTLDIAQEAFSQIADPAAGKITIEYNE</sequence>
<dbReference type="Proteomes" id="UP000811609">
    <property type="component" value="Chromosome 8"/>
</dbReference>
<dbReference type="EMBL" id="CM031816">
    <property type="protein sequence ID" value="KAG6645611.1"/>
    <property type="molecule type" value="Genomic_DNA"/>
</dbReference>
<evidence type="ECO:0008006" key="4">
    <source>
        <dbReference type="Google" id="ProtNLM"/>
    </source>
</evidence>
<dbReference type="InterPro" id="IPR044206">
    <property type="entry name" value="EGC1/2"/>
</dbReference>
<reference evidence="2" key="1">
    <citation type="submission" date="2020-12" db="EMBL/GenBank/DDBJ databases">
        <title>WGS assembly of Carya illinoinensis cv. Pawnee.</title>
        <authorList>
            <person name="Platts A."/>
            <person name="Shu S."/>
            <person name="Wright S."/>
            <person name="Barry K."/>
            <person name="Edger P."/>
            <person name="Pires J.C."/>
            <person name="Schmutz J."/>
        </authorList>
    </citation>
    <scope>NUCLEOTIDE SEQUENCE</scope>
    <source>
        <tissue evidence="2">Leaf</tissue>
    </source>
</reference>
<keyword evidence="3" id="KW-1185">Reference proteome</keyword>
<dbReference type="AlphaFoldDB" id="A0A8T1PW29"/>
<feature type="signal peptide" evidence="1">
    <location>
        <begin position="1"/>
        <end position="25"/>
    </location>
</feature>
<organism evidence="2 3">
    <name type="scientific">Carya illinoinensis</name>
    <name type="common">Pecan</name>
    <dbReference type="NCBI Taxonomy" id="32201"/>
    <lineage>
        <taxon>Eukaryota</taxon>
        <taxon>Viridiplantae</taxon>
        <taxon>Streptophyta</taxon>
        <taxon>Embryophyta</taxon>
        <taxon>Tracheophyta</taxon>
        <taxon>Spermatophyta</taxon>
        <taxon>Magnoliopsida</taxon>
        <taxon>eudicotyledons</taxon>
        <taxon>Gunneridae</taxon>
        <taxon>Pentapetalae</taxon>
        <taxon>rosids</taxon>
        <taxon>fabids</taxon>
        <taxon>Fagales</taxon>
        <taxon>Juglandaceae</taxon>
        <taxon>Carya</taxon>
    </lineage>
</organism>
<comment type="caution">
    <text evidence="2">The sequence shown here is derived from an EMBL/GenBank/DDBJ whole genome shotgun (WGS) entry which is preliminary data.</text>
</comment>
<dbReference type="GO" id="GO:0048046">
    <property type="term" value="C:apoplast"/>
    <property type="evidence" value="ECO:0007669"/>
    <property type="project" value="InterPro"/>
</dbReference>
<dbReference type="CDD" id="cd22269">
    <property type="entry name" value="DPBB_EG45-like"/>
    <property type="match status" value="1"/>
</dbReference>
<protein>
    <recommendedName>
        <fullName evidence="4">Expansin-like EG45 domain-containing protein</fullName>
    </recommendedName>
</protein>
<keyword evidence="1" id="KW-0732">Signal</keyword>
<proteinExistence type="predicted"/>
<evidence type="ECO:0000313" key="3">
    <source>
        <dbReference type="Proteomes" id="UP000811609"/>
    </source>
</evidence>
<gene>
    <name evidence="2" type="ORF">CIPAW_08G133800</name>
</gene>
<evidence type="ECO:0000313" key="2">
    <source>
        <dbReference type="EMBL" id="KAG6645611.1"/>
    </source>
</evidence>
<feature type="chain" id="PRO_5035884345" description="Expansin-like EG45 domain-containing protein" evidence="1">
    <location>
        <begin position="26"/>
        <end position="124"/>
    </location>
</feature>
<accession>A0A8T1PW29</accession>
<name>A0A8T1PW29_CARIL</name>
<dbReference type="PANTHER" id="PTHR47295">
    <property type="entry name" value="EG45-LIKE DOMAIN CONTAINING PROTEIN 1-RELATED"/>
    <property type="match status" value="1"/>
</dbReference>
<dbReference type="GO" id="GO:0009627">
    <property type="term" value="P:systemic acquired resistance"/>
    <property type="evidence" value="ECO:0007669"/>
    <property type="project" value="InterPro"/>
</dbReference>
<dbReference type="PANTHER" id="PTHR47295:SF14">
    <property type="entry name" value="OS06G0688300 PROTEIN"/>
    <property type="match status" value="1"/>
</dbReference>
<evidence type="ECO:0000256" key="1">
    <source>
        <dbReference type="SAM" id="SignalP"/>
    </source>
</evidence>